<evidence type="ECO:0000313" key="1">
    <source>
        <dbReference type="EMBL" id="PHT72523.1"/>
    </source>
</evidence>
<dbReference type="AlphaFoldDB" id="A0A2G2YS03"/>
<evidence type="ECO:0000313" key="2">
    <source>
        <dbReference type="Proteomes" id="UP000222542"/>
    </source>
</evidence>
<name>A0A2G2YS03_CAPAN</name>
<gene>
    <name evidence="1" type="ORF">T459_23308</name>
</gene>
<dbReference type="Proteomes" id="UP000222542">
    <property type="component" value="Unassembled WGS sequence"/>
</dbReference>
<dbReference type="STRING" id="4072.A0A2G2YS03"/>
<proteinExistence type="predicted"/>
<organism evidence="1 2">
    <name type="scientific">Capsicum annuum</name>
    <name type="common">Capsicum pepper</name>
    <dbReference type="NCBI Taxonomy" id="4072"/>
    <lineage>
        <taxon>Eukaryota</taxon>
        <taxon>Viridiplantae</taxon>
        <taxon>Streptophyta</taxon>
        <taxon>Embryophyta</taxon>
        <taxon>Tracheophyta</taxon>
        <taxon>Spermatophyta</taxon>
        <taxon>Magnoliopsida</taxon>
        <taxon>eudicotyledons</taxon>
        <taxon>Gunneridae</taxon>
        <taxon>Pentapetalae</taxon>
        <taxon>asterids</taxon>
        <taxon>lamiids</taxon>
        <taxon>Solanales</taxon>
        <taxon>Solanaceae</taxon>
        <taxon>Solanoideae</taxon>
        <taxon>Capsiceae</taxon>
        <taxon>Capsicum</taxon>
    </lineage>
</organism>
<comment type="caution">
    <text evidence="1">The sequence shown here is derived from an EMBL/GenBank/DDBJ whole genome shotgun (WGS) entry which is preliminary data.</text>
</comment>
<keyword evidence="2" id="KW-1185">Reference proteome</keyword>
<dbReference type="Gramene" id="PHT72523">
    <property type="protein sequence ID" value="PHT72523"/>
    <property type="gene ID" value="T459_23308"/>
</dbReference>
<accession>A0A2G2YS03</accession>
<reference evidence="1 2" key="1">
    <citation type="journal article" date="2014" name="Nat. Genet.">
        <title>Genome sequence of the hot pepper provides insights into the evolution of pungency in Capsicum species.</title>
        <authorList>
            <person name="Kim S."/>
            <person name="Park M."/>
            <person name="Yeom S.I."/>
            <person name="Kim Y.M."/>
            <person name="Lee J.M."/>
            <person name="Lee H.A."/>
            <person name="Seo E."/>
            <person name="Choi J."/>
            <person name="Cheong K."/>
            <person name="Kim K.T."/>
            <person name="Jung K."/>
            <person name="Lee G.W."/>
            <person name="Oh S.K."/>
            <person name="Bae C."/>
            <person name="Kim S.B."/>
            <person name="Lee H.Y."/>
            <person name="Kim S.Y."/>
            <person name="Kim M.S."/>
            <person name="Kang B.C."/>
            <person name="Jo Y.D."/>
            <person name="Yang H.B."/>
            <person name="Jeong H.J."/>
            <person name="Kang W.H."/>
            <person name="Kwon J.K."/>
            <person name="Shin C."/>
            <person name="Lim J.Y."/>
            <person name="Park J.H."/>
            <person name="Huh J.H."/>
            <person name="Kim J.S."/>
            <person name="Kim B.D."/>
            <person name="Cohen O."/>
            <person name="Paran I."/>
            <person name="Suh M.C."/>
            <person name="Lee S.B."/>
            <person name="Kim Y.K."/>
            <person name="Shin Y."/>
            <person name="Noh S.J."/>
            <person name="Park J."/>
            <person name="Seo Y.S."/>
            <person name="Kwon S.Y."/>
            <person name="Kim H.A."/>
            <person name="Park J.M."/>
            <person name="Kim H.J."/>
            <person name="Choi S.B."/>
            <person name="Bosland P.W."/>
            <person name="Reeves G."/>
            <person name="Jo S.H."/>
            <person name="Lee B.W."/>
            <person name="Cho H.T."/>
            <person name="Choi H.S."/>
            <person name="Lee M.S."/>
            <person name="Yu Y."/>
            <person name="Do Choi Y."/>
            <person name="Park B.S."/>
            <person name="van Deynze A."/>
            <person name="Ashrafi H."/>
            <person name="Hill T."/>
            <person name="Kim W.T."/>
            <person name="Pai H.S."/>
            <person name="Ahn H.K."/>
            <person name="Yeam I."/>
            <person name="Giovannoni J.J."/>
            <person name="Rose J.K."/>
            <person name="Sorensen I."/>
            <person name="Lee S.J."/>
            <person name="Kim R.W."/>
            <person name="Choi I.Y."/>
            <person name="Choi B.S."/>
            <person name="Lim J.S."/>
            <person name="Lee Y.H."/>
            <person name="Choi D."/>
        </authorList>
    </citation>
    <scope>NUCLEOTIDE SEQUENCE [LARGE SCALE GENOMIC DNA]</scope>
    <source>
        <strain evidence="2">cv. CM334</strain>
    </source>
</reference>
<dbReference type="EMBL" id="AYRZ02000009">
    <property type="protein sequence ID" value="PHT72523.1"/>
    <property type="molecule type" value="Genomic_DNA"/>
</dbReference>
<sequence length="97" mass="10857">MLRTGTGFRLVGYRYTGTNRYRCVTGLKRDRNWTGTGLTPVHSLATMISLKMEIPEDAWEDDPNGITLANCVNSSLPENIKVFGILPSKKLDSVSYF</sequence>
<reference evidence="1 2" key="2">
    <citation type="journal article" date="2017" name="Genome Biol.">
        <title>New reference genome sequences of hot pepper reveal the massive evolution of plant disease-resistance genes by retroduplication.</title>
        <authorList>
            <person name="Kim S."/>
            <person name="Park J."/>
            <person name="Yeom S.I."/>
            <person name="Kim Y.M."/>
            <person name="Seo E."/>
            <person name="Kim K.T."/>
            <person name="Kim M.S."/>
            <person name="Lee J.M."/>
            <person name="Cheong K."/>
            <person name="Shin H.S."/>
            <person name="Kim S.B."/>
            <person name="Han K."/>
            <person name="Lee J."/>
            <person name="Park M."/>
            <person name="Lee H.A."/>
            <person name="Lee H.Y."/>
            <person name="Lee Y."/>
            <person name="Oh S."/>
            <person name="Lee J.H."/>
            <person name="Choi E."/>
            <person name="Choi E."/>
            <person name="Lee S.E."/>
            <person name="Jeon J."/>
            <person name="Kim H."/>
            <person name="Choi G."/>
            <person name="Song H."/>
            <person name="Lee J."/>
            <person name="Lee S.C."/>
            <person name="Kwon J.K."/>
            <person name="Lee H.Y."/>
            <person name="Koo N."/>
            <person name="Hong Y."/>
            <person name="Kim R.W."/>
            <person name="Kang W.H."/>
            <person name="Huh J.H."/>
            <person name="Kang B.C."/>
            <person name="Yang T.J."/>
            <person name="Lee Y.H."/>
            <person name="Bennetzen J.L."/>
            <person name="Choi D."/>
        </authorList>
    </citation>
    <scope>NUCLEOTIDE SEQUENCE [LARGE SCALE GENOMIC DNA]</scope>
    <source>
        <strain evidence="2">cv. CM334</strain>
    </source>
</reference>
<protein>
    <submittedName>
        <fullName evidence="1">Uncharacterized protein</fullName>
    </submittedName>
</protein>